<protein>
    <recommendedName>
        <fullName evidence="2">Smf/DprA SLOG domain-containing protein</fullName>
    </recommendedName>
</protein>
<evidence type="ECO:0000313" key="4">
    <source>
        <dbReference type="Proteomes" id="UP000469462"/>
    </source>
</evidence>
<dbReference type="Pfam" id="PF02481">
    <property type="entry name" value="DNA_processg_A"/>
    <property type="match status" value="1"/>
</dbReference>
<evidence type="ECO:0000313" key="3">
    <source>
        <dbReference type="EMBL" id="KAB7652662.1"/>
    </source>
</evidence>
<dbReference type="GO" id="GO:0009294">
    <property type="term" value="P:DNA-mediated transformation"/>
    <property type="evidence" value="ECO:0007669"/>
    <property type="project" value="InterPro"/>
</dbReference>
<gene>
    <name evidence="3" type="ORF">GBM96_01730</name>
</gene>
<organism evidence="3 4">
    <name type="scientific">Sutterella seckii</name>
    <dbReference type="NCBI Taxonomy" id="1944635"/>
    <lineage>
        <taxon>Bacteria</taxon>
        <taxon>Pseudomonadati</taxon>
        <taxon>Pseudomonadota</taxon>
        <taxon>Betaproteobacteria</taxon>
        <taxon>Burkholderiales</taxon>
        <taxon>Sutterellaceae</taxon>
        <taxon>Sutterella</taxon>
    </lineage>
</organism>
<dbReference type="PANTHER" id="PTHR43022">
    <property type="entry name" value="PROTEIN SMF"/>
    <property type="match status" value="1"/>
</dbReference>
<accession>A0AAI9SFK2</accession>
<sequence length="303" mass="31540">MRVNETNQEDVRNWIKLRLARNLDTFGAIRLLKVFGSAESVLEGSLSDLARTVGMPAAEGVVAVARGAADDDVDAALERLLSNQESGILTIADPLYPAGLIESGLAPLLLFTRGNESLLRREATTICGSASADEEGLRNAEFFGKAISEAGMTVLVPSEPGIPSAAVSGALSAHQGVPPAVLLASGTARAPREMTGLLKALLAAGGLLISAELPEASQSDASKILRDGLLAGFSRRLLVVEAERHAPILDIARRAAELGSLVGAIPGSIHNPLARGANALIREGAMLVETLRDLGIENPTPQK</sequence>
<dbReference type="Gene3D" id="3.40.50.450">
    <property type="match status" value="1"/>
</dbReference>
<proteinExistence type="inferred from homology"/>
<evidence type="ECO:0000259" key="2">
    <source>
        <dbReference type="Pfam" id="PF02481"/>
    </source>
</evidence>
<reference evidence="3 4" key="1">
    <citation type="submission" date="2019-10" db="EMBL/GenBank/DDBJ databases">
        <title>Genome diversity of Sutterella seckii.</title>
        <authorList>
            <person name="Chaplin A.V."/>
            <person name="Sokolova S.R."/>
            <person name="Mosin K.A."/>
            <person name="Ivanova E.L."/>
            <person name="Kochetkova T.O."/>
            <person name="Goltsov A.Y."/>
            <person name="Trofimov D.Y."/>
            <person name="Efimov B.A."/>
        </authorList>
    </citation>
    <scope>NUCLEOTIDE SEQUENCE [LARGE SCALE GENOMIC DNA]</scope>
    <source>
        <strain evidence="3 4">ASD3426</strain>
    </source>
</reference>
<keyword evidence="4" id="KW-1185">Reference proteome</keyword>
<name>A0AAI9SFK2_9BURK</name>
<evidence type="ECO:0000256" key="1">
    <source>
        <dbReference type="ARBA" id="ARBA00006525"/>
    </source>
</evidence>
<dbReference type="Proteomes" id="UP000469462">
    <property type="component" value="Unassembled WGS sequence"/>
</dbReference>
<dbReference type="EMBL" id="WEHW01000002">
    <property type="protein sequence ID" value="KAB7652662.1"/>
    <property type="molecule type" value="Genomic_DNA"/>
</dbReference>
<dbReference type="InterPro" id="IPR057666">
    <property type="entry name" value="DrpA_SLOG"/>
</dbReference>
<dbReference type="PANTHER" id="PTHR43022:SF1">
    <property type="entry name" value="PROTEIN SMF"/>
    <property type="match status" value="1"/>
</dbReference>
<comment type="similarity">
    <text evidence="1">Belongs to the DprA/Smf family.</text>
</comment>
<dbReference type="AlphaFoldDB" id="A0AAI9SFK2"/>
<comment type="caution">
    <text evidence="3">The sequence shown here is derived from an EMBL/GenBank/DDBJ whole genome shotgun (WGS) entry which is preliminary data.</text>
</comment>
<dbReference type="SUPFAM" id="SSF102405">
    <property type="entry name" value="MCP/YpsA-like"/>
    <property type="match status" value="1"/>
</dbReference>
<dbReference type="InterPro" id="IPR003488">
    <property type="entry name" value="DprA"/>
</dbReference>
<feature type="domain" description="Smf/DprA SLOG" evidence="2">
    <location>
        <begin position="88"/>
        <end position="294"/>
    </location>
</feature>